<gene>
    <name evidence="1" type="ORF">ISN44_As01g038300</name>
</gene>
<name>A0A8T2HA16_ARASU</name>
<accession>A0A8T2HA16</accession>
<proteinExistence type="predicted"/>
<organism evidence="1 2">
    <name type="scientific">Arabidopsis suecica</name>
    <name type="common">Swedish thale-cress</name>
    <name type="synonym">Cardaminopsis suecica</name>
    <dbReference type="NCBI Taxonomy" id="45249"/>
    <lineage>
        <taxon>Eukaryota</taxon>
        <taxon>Viridiplantae</taxon>
        <taxon>Streptophyta</taxon>
        <taxon>Embryophyta</taxon>
        <taxon>Tracheophyta</taxon>
        <taxon>Spermatophyta</taxon>
        <taxon>Magnoliopsida</taxon>
        <taxon>eudicotyledons</taxon>
        <taxon>Gunneridae</taxon>
        <taxon>Pentapetalae</taxon>
        <taxon>rosids</taxon>
        <taxon>malvids</taxon>
        <taxon>Brassicales</taxon>
        <taxon>Brassicaceae</taxon>
        <taxon>Camelineae</taxon>
        <taxon>Arabidopsis</taxon>
    </lineage>
</organism>
<sequence length="106" mass="11493">MMSFVANLAIKRFDHASTVYVEDVVDSSRVAYSENGGDDDDSGYDYAPAASHSLLRSVEDGNDNVSGTCMRGKVVISDQAFVYAQSVYVEDGDNDDDDIYDYAPAA</sequence>
<dbReference type="AlphaFoldDB" id="A0A8T2HA16"/>
<evidence type="ECO:0000313" key="1">
    <source>
        <dbReference type="EMBL" id="KAG7656735.1"/>
    </source>
</evidence>
<protein>
    <submittedName>
        <fullName evidence="1">Uncharacterized protein</fullName>
    </submittedName>
</protein>
<dbReference type="Proteomes" id="UP000694251">
    <property type="component" value="Chromosome 1"/>
</dbReference>
<reference evidence="1 2" key="1">
    <citation type="submission" date="2020-12" db="EMBL/GenBank/DDBJ databases">
        <title>Concerted genomic and epigenomic changes stabilize Arabidopsis allopolyploids.</title>
        <authorList>
            <person name="Chen Z."/>
        </authorList>
    </citation>
    <scope>NUCLEOTIDE SEQUENCE [LARGE SCALE GENOMIC DNA]</scope>
    <source>
        <strain evidence="1">As9502</strain>
        <tissue evidence="1">Leaf</tissue>
    </source>
</reference>
<comment type="caution">
    <text evidence="1">The sequence shown here is derived from an EMBL/GenBank/DDBJ whole genome shotgun (WGS) entry which is preliminary data.</text>
</comment>
<evidence type="ECO:0000313" key="2">
    <source>
        <dbReference type="Proteomes" id="UP000694251"/>
    </source>
</evidence>
<keyword evidence="2" id="KW-1185">Reference proteome</keyword>
<dbReference type="EMBL" id="JAEFBJ010000001">
    <property type="protein sequence ID" value="KAG7656735.1"/>
    <property type="molecule type" value="Genomic_DNA"/>
</dbReference>